<dbReference type="KEGG" id="pbp:STSP1_00203"/>
<dbReference type="CDD" id="cd15482">
    <property type="entry name" value="Sialidase_non-viral"/>
    <property type="match status" value="1"/>
</dbReference>
<dbReference type="PANTHER" id="PTHR38792">
    <property type="entry name" value="BNR/ASP-BOX REPEAT DOMAIN PROTEIN (AFU_ORTHOLOGUE AFUA_7G06430)-RELATED"/>
    <property type="match status" value="1"/>
</dbReference>
<dbReference type="SUPFAM" id="SSF50939">
    <property type="entry name" value="Sialidases"/>
    <property type="match status" value="1"/>
</dbReference>
<reference evidence="3" key="1">
    <citation type="submission" date="2017-04" db="EMBL/GenBank/DDBJ databases">
        <title>Comparative genomics and description of representatives of a novel lineage of planctomycetes thriving in anoxic sediments.</title>
        <authorList>
            <person name="Spring S."/>
            <person name="Bunk B."/>
            <person name="Sproer C."/>
        </authorList>
    </citation>
    <scope>NUCLEOTIDE SEQUENCE [LARGE SCALE GENOMIC DNA]</scope>
    <source>
        <strain evidence="3">ST-PulAB-D4</strain>
    </source>
</reference>
<feature type="domain" description="Ricin B lectin" evidence="1">
    <location>
        <begin position="431"/>
        <end position="569"/>
    </location>
</feature>
<dbReference type="AlphaFoldDB" id="A0A1W6LJ81"/>
<accession>A0A1W6LJ81</accession>
<dbReference type="InterPro" id="IPR035992">
    <property type="entry name" value="Ricin_B-like_lectins"/>
</dbReference>
<dbReference type="InterPro" id="IPR000772">
    <property type="entry name" value="Ricin_B_lectin"/>
</dbReference>
<dbReference type="SMART" id="SM00458">
    <property type="entry name" value="RICIN"/>
    <property type="match status" value="1"/>
</dbReference>
<dbReference type="PROSITE" id="PS50231">
    <property type="entry name" value="RICIN_B_LECTIN"/>
    <property type="match status" value="1"/>
</dbReference>
<dbReference type="STRING" id="1941349.STSP1_00203"/>
<keyword evidence="3" id="KW-1185">Reference proteome</keyword>
<evidence type="ECO:0000313" key="3">
    <source>
        <dbReference type="Proteomes" id="UP000193334"/>
    </source>
</evidence>
<proteinExistence type="predicted"/>
<dbReference type="InterPro" id="IPR036278">
    <property type="entry name" value="Sialidase_sf"/>
</dbReference>
<dbReference type="Gene3D" id="2.80.10.50">
    <property type="match status" value="1"/>
</dbReference>
<dbReference type="CDD" id="cd00161">
    <property type="entry name" value="beta-trefoil_Ricin-like"/>
    <property type="match status" value="1"/>
</dbReference>
<evidence type="ECO:0000259" key="1">
    <source>
        <dbReference type="SMART" id="SM00458"/>
    </source>
</evidence>
<organism evidence="2 3">
    <name type="scientific">Sedimentisphaera salicampi</name>
    <dbReference type="NCBI Taxonomy" id="1941349"/>
    <lineage>
        <taxon>Bacteria</taxon>
        <taxon>Pseudomonadati</taxon>
        <taxon>Planctomycetota</taxon>
        <taxon>Phycisphaerae</taxon>
        <taxon>Sedimentisphaerales</taxon>
        <taxon>Sedimentisphaeraceae</taxon>
        <taxon>Sedimentisphaera</taxon>
    </lineage>
</organism>
<protein>
    <submittedName>
        <fullName evidence="2">Ricin-type beta-trefoil lectin domain protein</fullName>
    </submittedName>
</protein>
<dbReference type="PANTHER" id="PTHR38792:SF3">
    <property type="entry name" value="BNR_ASP-BOX REPEAT DOMAIN PROTEIN (AFU_ORTHOLOGUE AFUA_7G06430)-RELATED"/>
    <property type="match status" value="1"/>
</dbReference>
<dbReference type="EMBL" id="CP021023">
    <property type="protein sequence ID" value="ARN55837.1"/>
    <property type="molecule type" value="Genomic_DNA"/>
</dbReference>
<name>A0A1W6LJ81_9BACT</name>
<dbReference type="GO" id="GO:0030246">
    <property type="term" value="F:carbohydrate binding"/>
    <property type="evidence" value="ECO:0007669"/>
    <property type="project" value="UniProtKB-KW"/>
</dbReference>
<evidence type="ECO:0000313" key="2">
    <source>
        <dbReference type="EMBL" id="ARN55837.1"/>
    </source>
</evidence>
<dbReference type="Gene3D" id="2.120.10.10">
    <property type="match status" value="1"/>
</dbReference>
<dbReference type="RefSeq" id="WP_085754560.1">
    <property type="nucleotide sequence ID" value="NZ_CP021023.1"/>
</dbReference>
<keyword evidence="2" id="KW-0430">Lectin</keyword>
<sequence length="572" mass="64270">MKKNIRLETLAVLITSLFCSGSLHLEADLNTDNFVDISDFGILSSDYSGIEDFYLIEELNSEWLLASSGNYEQDLYLPLGNAMVPGSSYPRVIELSNGNLVATFSRFPEDYSKVPYFPVYKSCDGGRSWNKISEIHDTHNGSSSIRWGMRWQPVLFEMPRDVVGCPEGAILCAGITVSPDWQHIKIDVYRSLDEGLSWSYLSTVAEGNWGSQPIWEPFFTLGDDDKLYCFFSDERDPEHEQKISHKSSSTGGYFWGDLTEDVALGTNLRPGMPIVERMPNGEYIMVYEIVKLQGNPIYYKISSSLSNWPDSSQRGTKITSECGYTPGSSPFVTSGTYNQNGSAVIVSGMFQSPGTARGSDNFINFNNARGSWYRMQNPLEYQIYNKEGYSRSIEISSDNTTLYSMAPVNHQGEKAKISFNMLPIKIMNGFNYRLTPASHLNLNADVESASNENGAAVILWDILDNPNQSWKFEIAEKTEQATYYKLKNINSSQYLAVGGGSMYDGATLCQWPETGNHSQHWSLEYTGGGFYYLQARHSGKVLQVNPNGIHKRLVQYTKNGSDEQRWLILPVE</sequence>
<dbReference type="Pfam" id="PF14200">
    <property type="entry name" value="RicinB_lectin_2"/>
    <property type="match status" value="1"/>
</dbReference>
<dbReference type="SUPFAM" id="SSF50370">
    <property type="entry name" value="Ricin B-like lectins"/>
    <property type="match status" value="1"/>
</dbReference>
<dbReference type="Proteomes" id="UP000193334">
    <property type="component" value="Chromosome"/>
</dbReference>
<gene>
    <name evidence="2" type="ORF">STSP1_00203</name>
</gene>